<protein>
    <submittedName>
        <fullName evidence="3">Unannotated protein</fullName>
    </submittedName>
</protein>
<organism evidence="3">
    <name type="scientific">freshwater metagenome</name>
    <dbReference type="NCBI Taxonomy" id="449393"/>
    <lineage>
        <taxon>unclassified sequences</taxon>
        <taxon>metagenomes</taxon>
        <taxon>ecological metagenomes</taxon>
    </lineage>
</organism>
<keyword evidence="1" id="KW-0808">Transferase</keyword>
<sequence>MSLVVHQVIGGAGPYDAITNQALRFRRLFDRWGWGGTDAAVHIDPRMTSKFVPMRSLVPHPDEVIFTQYSAYTPGLRDLLEDHGRSLVLCQNITPPEWFWQYDPLTALQCYLGRRDAERVMGAATVPAGASRYTAEEFGADTVIPILFEAERYGRRGELREPAPAGGEVLFVGRLCPHKRHDSLVRAVALLRARHRPDATLRIIGEPVNDHYGAMVQELGERLLGDAFTWERGLTQEELADRYRGADALCCMSEHEGFCVPILEAFHYGLPVVGRPSGGVAEVAGDAALLTADEDLGVVAALLDTVLGDRELRAELLERGRRRLVAYDETTTAGALRTAIERVVAVADAH</sequence>
<evidence type="ECO:0000313" key="3">
    <source>
        <dbReference type="EMBL" id="CAB4940646.1"/>
    </source>
</evidence>
<dbReference type="PANTHER" id="PTHR46401">
    <property type="entry name" value="GLYCOSYLTRANSFERASE WBBK-RELATED"/>
    <property type="match status" value="1"/>
</dbReference>
<dbReference type="InterPro" id="IPR001296">
    <property type="entry name" value="Glyco_trans_1"/>
</dbReference>
<gene>
    <name evidence="3" type="ORF">UFOPK3564_02926</name>
</gene>
<dbReference type="Gene3D" id="3.40.50.2000">
    <property type="entry name" value="Glycogen Phosphorylase B"/>
    <property type="match status" value="2"/>
</dbReference>
<dbReference type="EMBL" id="CAFBMK010000240">
    <property type="protein sequence ID" value="CAB4940646.1"/>
    <property type="molecule type" value="Genomic_DNA"/>
</dbReference>
<accession>A0A6J7JBV1</accession>
<proteinExistence type="predicted"/>
<dbReference type="GO" id="GO:0009103">
    <property type="term" value="P:lipopolysaccharide biosynthetic process"/>
    <property type="evidence" value="ECO:0007669"/>
    <property type="project" value="TreeGrafter"/>
</dbReference>
<reference evidence="3" key="1">
    <citation type="submission" date="2020-05" db="EMBL/GenBank/DDBJ databases">
        <authorList>
            <person name="Chiriac C."/>
            <person name="Salcher M."/>
            <person name="Ghai R."/>
            <person name="Kavagutti S V."/>
        </authorList>
    </citation>
    <scope>NUCLEOTIDE SEQUENCE</scope>
</reference>
<dbReference type="SUPFAM" id="SSF53756">
    <property type="entry name" value="UDP-Glycosyltransferase/glycogen phosphorylase"/>
    <property type="match status" value="1"/>
</dbReference>
<name>A0A6J7JBV1_9ZZZZ</name>
<dbReference type="Pfam" id="PF00534">
    <property type="entry name" value="Glycos_transf_1"/>
    <property type="match status" value="1"/>
</dbReference>
<dbReference type="AlphaFoldDB" id="A0A6J7JBV1"/>
<evidence type="ECO:0000256" key="1">
    <source>
        <dbReference type="ARBA" id="ARBA00022679"/>
    </source>
</evidence>
<evidence type="ECO:0000259" key="2">
    <source>
        <dbReference type="Pfam" id="PF00534"/>
    </source>
</evidence>
<dbReference type="GO" id="GO:0016757">
    <property type="term" value="F:glycosyltransferase activity"/>
    <property type="evidence" value="ECO:0007669"/>
    <property type="project" value="InterPro"/>
</dbReference>
<feature type="domain" description="Glycosyl transferase family 1" evidence="2">
    <location>
        <begin position="169"/>
        <end position="322"/>
    </location>
</feature>
<dbReference type="PANTHER" id="PTHR46401:SF2">
    <property type="entry name" value="GLYCOSYLTRANSFERASE WBBK-RELATED"/>
    <property type="match status" value="1"/>
</dbReference>